<evidence type="ECO:0000313" key="2">
    <source>
        <dbReference type="EMBL" id="SFZ87027.1"/>
    </source>
</evidence>
<feature type="transmembrane region" description="Helical" evidence="1">
    <location>
        <begin position="118"/>
        <end position="141"/>
    </location>
</feature>
<sequence length="159" mass="17357">MHQETTFLKAVIIGLVLVVLGGCCFAIPNIIHIGWQFHNRYSYLFYAVAVGGFITAILFSWIAWQALRLLQAIAQQTVFTLQSSANLHRIKIGTLLMSACYLLELPVLYVIADHADAPGILLIGIILTGAAIVISVFAALLEKLLASALTYKAENDLTI</sequence>
<organism evidence="2">
    <name type="scientific">Loigolactobacillus rennini</name>
    <dbReference type="NCBI Taxonomy" id="238013"/>
    <lineage>
        <taxon>Bacteria</taxon>
        <taxon>Bacillati</taxon>
        <taxon>Bacillota</taxon>
        <taxon>Bacilli</taxon>
        <taxon>Lactobacillales</taxon>
        <taxon>Lactobacillaceae</taxon>
        <taxon>Loigolactobacillus</taxon>
    </lineage>
</organism>
<dbReference type="InterPro" id="IPR021354">
    <property type="entry name" value="DUF2975"/>
</dbReference>
<keyword evidence="1" id="KW-0472">Membrane</keyword>
<gene>
    <name evidence="2" type="ORF">LREN565_0140</name>
</gene>
<feature type="transmembrane region" description="Helical" evidence="1">
    <location>
        <begin position="43"/>
        <end position="64"/>
    </location>
</feature>
<keyword evidence="1" id="KW-1133">Transmembrane helix</keyword>
<evidence type="ECO:0000256" key="1">
    <source>
        <dbReference type="SAM" id="Phobius"/>
    </source>
</evidence>
<accession>A0A1K2I3V1</accession>
<keyword evidence="1" id="KW-0812">Transmembrane</keyword>
<proteinExistence type="predicted"/>
<name>A0A1K2I3V1_9LACO</name>
<dbReference type="Pfam" id="PF11188">
    <property type="entry name" value="DUF2975"/>
    <property type="match status" value="1"/>
</dbReference>
<feature type="transmembrane region" description="Helical" evidence="1">
    <location>
        <begin position="92"/>
        <end position="112"/>
    </location>
</feature>
<feature type="transmembrane region" description="Helical" evidence="1">
    <location>
        <begin position="7"/>
        <end position="31"/>
    </location>
</feature>
<dbReference type="EMBL" id="LT634362">
    <property type="protein sequence ID" value="SFZ87027.1"/>
    <property type="molecule type" value="Genomic_DNA"/>
</dbReference>
<reference evidence="2" key="1">
    <citation type="submission" date="2016-11" db="EMBL/GenBank/DDBJ databases">
        <authorList>
            <person name="Jaros S."/>
            <person name="Januszkiewicz K."/>
            <person name="Wedrychowicz H."/>
        </authorList>
    </citation>
    <scope>NUCLEOTIDE SEQUENCE</scope>
    <source>
        <strain evidence="2">ACA-DC 565</strain>
    </source>
</reference>
<dbReference type="AlphaFoldDB" id="A0A1K2I3V1"/>
<protein>
    <submittedName>
        <fullName evidence="2">Putative membrane protein</fullName>
    </submittedName>
</protein>